<sequence>MTTALITHTDCLQHVTPSGHPERVDRLMAIYAALDALGDDGLIRVDAPMGTDADILRVHPQAHIDAITAAAPDSGSRALDADTHMSAGSLTAAYRGVGAMTKAVDMVLGGEVQNAFAAMRPPGHHAEKQTPMGFCLFGNIAIAAKHALDVHGLSRVAVVDFDVHHGNGTQDLLWDEDRALFISSHQMPLYPGSGAAHETGASGNILNVPLAAHSGGAELRDVYERVILPALNDYKPELVLISAGFDAHRNDPLANLNWDEADFVWATQALYDVADTHAQGRVVSTLEGGYDLDALAASTRAHLEVLIKRGTHG</sequence>
<dbReference type="GO" id="GO:0004407">
    <property type="term" value="F:histone deacetylase activity"/>
    <property type="evidence" value="ECO:0007669"/>
    <property type="project" value="TreeGrafter"/>
</dbReference>
<evidence type="ECO:0000259" key="2">
    <source>
        <dbReference type="Pfam" id="PF00850"/>
    </source>
</evidence>
<proteinExistence type="inferred from homology"/>
<comment type="similarity">
    <text evidence="1">Belongs to the histone deacetylase family.</text>
</comment>
<dbReference type="STRING" id="670155.SAMN04488001_1686"/>
<dbReference type="InterPro" id="IPR023696">
    <property type="entry name" value="Ureohydrolase_dom_sf"/>
</dbReference>
<dbReference type="Pfam" id="PF00850">
    <property type="entry name" value="Hist_deacetyl"/>
    <property type="match status" value="1"/>
</dbReference>
<keyword evidence="4" id="KW-1185">Reference proteome</keyword>
<name>A0A1H2W0X2_9RHOB</name>
<evidence type="ECO:0000256" key="1">
    <source>
        <dbReference type="ARBA" id="ARBA00005947"/>
    </source>
</evidence>
<protein>
    <submittedName>
        <fullName evidence="3">Acetoin utilization deacetylase AcuC</fullName>
    </submittedName>
</protein>
<dbReference type="CDD" id="cd11599">
    <property type="entry name" value="HDAC_classII_2"/>
    <property type="match status" value="1"/>
</dbReference>
<organism evidence="3 4">
    <name type="scientific">Litoreibacter albidus</name>
    <dbReference type="NCBI Taxonomy" id="670155"/>
    <lineage>
        <taxon>Bacteria</taxon>
        <taxon>Pseudomonadati</taxon>
        <taxon>Pseudomonadota</taxon>
        <taxon>Alphaproteobacteria</taxon>
        <taxon>Rhodobacterales</taxon>
        <taxon>Roseobacteraceae</taxon>
        <taxon>Litoreibacter</taxon>
    </lineage>
</organism>
<dbReference type="Proteomes" id="UP000199441">
    <property type="component" value="Unassembled WGS sequence"/>
</dbReference>
<accession>A0A1H2W0X2</accession>
<dbReference type="EMBL" id="FNOI01000002">
    <property type="protein sequence ID" value="SDW74117.1"/>
    <property type="molecule type" value="Genomic_DNA"/>
</dbReference>
<gene>
    <name evidence="3" type="ORF">SAMN04488001_1686</name>
</gene>
<evidence type="ECO:0000313" key="4">
    <source>
        <dbReference type="Proteomes" id="UP000199441"/>
    </source>
</evidence>
<dbReference type="InterPro" id="IPR000286">
    <property type="entry name" value="HDACs"/>
</dbReference>
<dbReference type="RefSeq" id="WP_089946469.1">
    <property type="nucleotide sequence ID" value="NZ_FNOI01000002.1"/>
</dbReference>
<dbReference type="InterPro" id="IPR023801">
    <property type="entry name" value="His_deacetylse_dom"/>
</dbReference>
<evidence type="ECO:0000313" key="3">
    <source>
        <dbReference type="EMBL" id="SDW74117.1"/>
    </source>
</evidence>
<dbReference type="Gene3D" id="3.40.800.20">
    <property type="entry name" value="Histone deacetylase domain"/>
    <property type="match status" value="1"/>
</dbReference>
<dbReference type="PRINTS" id="PR01270">
    <property type="entry name" value="HDASUPER"/>
</dbReference>
<reference evidence="4" key="1">
    <citation type="submission" date="2016-10" db="EMBL/GenBank/DDBJ databases">
        <authorList>
            <person name="Varghese N."/>
            <person name="Submissions S."/>
        </authorList>
    </citation>
    <scope>NUCLEOTIDE SEQUENCE [LARGE SCALE GENOMIC DNA]</scope>
    <source>
        <strain evidence="4">DSM 26922</strain>
    </source>
</reference>
<dbReference type="GO" id="GO:0040029">
    <property type="term" value="P:epigenetic regulation of gene expression"/>
    <property type="evidence" value="ECO:0007669"/>
    <property type="project" value="TreeGrafter"/>
</dbReference>
<dbReference type="PANTHER" id="PTHR10625">
    <property type="entry name" value="HISTONE DEACETYLASE HDAC1-RELATED"/>
    <property type="match status" value="1"/>
</dbReference>
<dbReference type="SUPFAM" id="SSF52768">
    <property type="entry name" value="Arginase/deacetylase"/>
    <property type="match status" value="1"/>
</dbReference>
<dbReference type="OrthoDB" id="9808367at2"/>
<feature type="domain" description="Histone deacetylase" evidence="2">
    <location>
        <begin position="20"/>
        <end position="306"/>
    </location>
</feature>
<dbReference type="AlphaFoldDB" id="A0A1H2W0X2"/>
<dbReference type="PANTHER" id="PTHR10625:SF10">
    <property type="entry name" value="HISTONE DEACETYLASE HDAC1"/>
    <property type="match status" value="1"/>
</dbReference>
<dbReference type="InterPro" id="IPR037138">
    <property type="entry name" value="His_deacetylse_dom_sf"/>
</dbReference>